<accession>A0A1V1PF52</accession>
<feature type="domain" description="Cadherin" evidence="3">
    <location>
        <begin position="4114"/>
        <end position="4201"/>
    </location>
</feature>
<dbReference type="GO" id="GO:0005509">
    <property type="term" value="F:calcium ion binding"/>
    <property type="evidence" value="ECO:0007669"/>
    <property type="project" value="InterPro"/>
</dbReference>
<dbReference type="InterPro" id="IPR002126">
    <property type="entry name" value="Cadherin-like_dom"/>
</dbReference>
<keyword evidence="2" id="KW-0472">Membrane</keyword>
<dbReference type="Proteomes" id="UP000189670">
    <property type="component" value="Unassembled WGS sequence"/>
</dbReference>
<evidence type="ECO:0000313" key="4">
    <source>
        <dbReference type="EMBL" id="ETR73414.1"/>
    </source>
</evidence>
<evidence type="ECO:0000313" key="5">
    <source>
        <dbReference type="Proteomes" id="UP000189670"/>
    </source>
</evidence>
<dbReference type="Gene3D" id="2.60.40.2810">
    <property type="match status" value="5"/>
</dbReference>
<protein>
    <recommendedName>
        <fullName evidence="3">Cadherin domain-containing protein</fullName>
    </recommendedName>
</protein>
<dbReference type="CDD" id="cd11304">
    <property type="entry name" value="Cadherin_repeat"/>
    <property type="match status" value="1"/>
</dbReference>
<evidence type="ECO:0000259" key="3">
    <source>
        <dbReference type="PROSITE" id="PS50268"/>
    </source>
</evidence>
<dbReference type="SUPFAM" id="SSF49464">
    <property type="entry name" value="Carboxypeptidase regulatory domain-like"/>
    <property type="match status" value="3"/>
</dbReference>
<feature type="transmembrane region" description="Helical" evidence="2">
    <location>
        <begin position="5819"/>
        <end position="5838"/>
    </location>
</feature>
<gene>
    <name evidence="4" type="ORF">OMM_00978</name>
</gene>
<dbReference type="Gene3D" id="2.60.40.10">
    <property type="entry name" value="Immunoglobulins"/>
    <property type="match status" value="4"/>
</dbReference>
<reference evidence="5" key="1">
    <citation type="submission" date="2012-11" db="EMBL/GenBank/DDBJ databases">
        <authorList>
            <person name="Lucero-Rivera Y.E."/>
            <person name="Tovar-Ramirez D."/>
        </authorList>
    </citation>
    <scope>NUCLEOTIDE SEQUENCE [LARGE SCALE GENOMIC DNA]</scope>
    <source>
        <strain evidence="5">Araruama</strain>
    </source>
</reference>
<dbReference type="InterPro" id="IPR013783">
    <property type="entry name" value="Ig-like_fold"/>
</dbReference>
<name>A0A1V1PF52_9BACT</name>
<dbReference type="NCBIfam" id="NF012211">
    <property type="entry name" value="tand_rpt_95"/>
    <property type="match status" value="13"/>
</dbReference>
<feature type="region of interest" description="Disordered" evidence="1">
    <location>
        <begin position="3301"/>
        <end position="3321"/>
    </location>
</feature>
<dbReference type="Gene3D" id="2.60.40.3440">
    <property type="match status" value="6"/>
</dbReference>
<evidence type="ECO:0000256" key="2">
    <source>
        <dbReference type="SAM" id="Phobius"/>
    </source>
</evidence>
<feature type="domain" description="Cadherin" evidence="3">
    <location>
        <begin position="4810"/>
        <end position="4920"/>
    </location>
</feature>
<dbReference type="Pfam" id="PF17803">
    <property type="entry name" value="Cadherin_4"/>
    <property type="match status" value="1"/>
</dbReference>
<dbReference type="Gene3D" id="2.60.40.1120">
    <property type="entry name" value="Carboxypeptidase-like, regulatory domain"/>
    <property type="match status" value="1"/>
</dbReference>
<organism evidence="4 5">
    <name type="scientific">Candidatus Magnetoglobus multicellularis str. Araruama</name>
    <dbReference type="NCBI Taxonomy" id="890399"/>
    <lineage>
        <taxon>Bacteria</taxon>
        <taxon>Pseudomonadati</taxon>
        <taxon>Thermodesulfobacteriota</taxon>
        <taxon>Desulfobacteria</taxon>
        <taxon>Desulfobacterales</taxon>
        <taxon>Desulfobacteraceae</taxon>
        <taxon>Candidatus Magnetoglobus</taxon>
    </lineage>
</organism>
<evidence type="ECO:0000256" key="1">
    <source>
        <dbReference type="SAM" id="MobiDB-lite"/>
    </source>
</evidence>
<dbReference type="SUPFAM" id="SSF49478">
    <property type="entry name" value="Cna protein B-type domain"/>
    <property type="match status" value="1"/>
</dbReference>
<feature type="compositionally biased region" description="Polar residues" evidence="1">
    <location>
        <begin position="3301"/>
        <end position="3314"/>
    </location>
</feature>
<dbReference type="EMBL" id="ATBP01000062">
    <property type="protein sequence ID" value="ETR73414.1"/>
    <property type="molecule type" value="Genomic_DNA"/>
</dbReference>
<comment type="caution">
    <text evidence="4">The sequence shown here is derived from an EMBL/GenBank/DDBJ whole genome shotgun (WGS) entry which is preliminary data.</text>
</comment>
<dbReference type="InterPro" id="IPR040853">
    <property type="entry name" value="RapA2_cadherin-like"/>
</dbReference>
<feature type="domain" description="Cadherin" evidence="3">
    <location>
        <begin position="4362"/>
        <end position="4545"/>
    </location>
</feature>
<sequence length="5847" mass="644227">MNKCLKSQWLFYLYILLLWPITINCAVDIPEGSNHPPSFNLGPDQETHEDKTINALSNFAQNIKPGPPNESDQNVTFHLSADNPNLFSEQPTVSPDGVLRYSLAPDKNGSTTVSIYLKDDGGTDNDGVDQSETQTFRIIVHPVNDPPSFNKGDDQSIVKNEELQVVPGWATRINKGPADEINQKLNFILDVDRKEMFEQLPEVTPDGVLTYEPARDAYGQARVTVVLKDDGGLSYGGIDTSPEQTFIIAIIWSNHAPSFSKGPDIVILEDAPAQTYDEWATNIKAGPAEESFQNVFFHLAIEQQQLFDSLPDIMSNGRLTFRPKENANGKTLVNVFLQDDGGTEYGGQDQSDTHTFFIEIKPVNDPPNFTPGLDQTIPQNSDIQLVTAWAKNISPGPPDEIDQKVQFLVSTDKPELFHSPPVILSNGALQYTPAENAYGNAVVTVILMDNGGTYDNGKDTSEPVDFNITILAVNHAPFFTPGNSITIPEDNGMTTFERWATGISAGTPEESYQHLTFYAFANPPTLFIQQPEMLSDGTLFFETAPDVNGQAHFRIFLKDDGGTENGGQDQSDDYNLEVNITPVNDAPRTVSDTMTILEDTPTFYTLTAIDIENDPITFDIFLRPQKGTLVLENPATGRCLYTPYTDSVGTDRFEFQAFDHMEQSEPALITIQILPVNDAPTLSKIQNQTTMEDIPTSPIDFYVSDTDSSFDQLSLSVTSDNETLVPDANIHVQGSAGKRSLIITPEPNQYGSALITLRITDNSGLYSQEQFILDVQKLNDPPTLSGIDDQIIYEDQTTPPITFSVNDSETPVADLNIEITVSDPQKIPQENIKINGVDVVRTITLKPISNVSGDIEVTVRVIDSDAASIDQSFILQILPVNDPPVISNILDQRIYEDELSQKISFSVSDPDSFANNIMVTAISSNENIIPKTNIEISGDSMDRTIQFTPAQNQSGNLQIKLIATDGLSDSDMVSFNVTVVPVNDPPIAEAGENFAIGEGRTTYLDAIQSIDPENQIILYQWSQVTGEKVTIQNNTKSKANFVAPQVGPNGMTLVFKLLIIDHKGEESEDTIEITVEDMAGQYMIEAIAGNNGSIEPSGQLFVPEYTSKTFQIRPNTNYIVQDVMINGDSVGPLEEYTFHDIDSDQTIHAFFIARPQITTRAEGYGQISPEGTVFVDRGDNLTVSFIPDDGHKLDYILVDNIIVAPKPQFNFTDIQFDHEVVGYFISTSIFVETEAGKRGRIEPSGKIPMSTGSDLNIQFIPDPGYEVADVQVNGTSIGAVTKHTLHNIRSNMLVYARFQPIIAQTITASSGDNGHIFPEGETKVSDGLAQSFVMIPDDNYQVEDVLIDNVSMGSMDRYTFPSVQRDYQIHVTFKHKPMITSSAGPNGAIDPQGEIFVNKGWYQQFAIQPDENFEIKDVRVNGETIGQVSDHVVLEVTEDLTIEALFQPMPRIHATTNNNGQILPSGTIIVPRNSFNQFKMTPNPGYRFDQLVVNGKIQPLADGQILYTVPAITKDYTLYARFVLDQYAIQASSGAFGSITPTGTQTFSGFDTQTYQFIPNPGYEVKRVLVDGENIGRVPFYTLASIISDHTIHVDFIQTPIITATAGEHGEIHPQGIVEVHNGDYQMFLIKPEKGYKVKSILVDGEPVSAKIDDQQSDNLWKSYVFPNVFENHTISVTFNQCQIDLRTNGNGKIEPDRNLVFDVFDNVSFTFTPNSGFVVDEVIVDRVPLGPRKFFNFWELSQDHILEVNFKAIEIQTLTVTASTGGSITPSGTIQIMGGEYAEFMVSPDDMYALSTVLLNGKPISENTDNTEMLPVGRDGYYVSLNVTSNQTIEAQFEEIPQYTIRSFSGDGGRIDPSGAITVIHGQYQLFTFLPDPGHAIDDVEIDNISQGPVNSLSLSVMNDHIIIVSFDRIHTRVIQGTVVDRENTIRGLQNFLVEVWQGDTLLQTTTTNVNGEYRFENLPATDGLVMAAWPPLGNTNYYGRFYNDKKDRLNADPISTLNSDLDDIQFKMQRTFEEGIRGQVREGDKGISSIVVDVFEDSATFVKNVLTDENGFYTLTGLDPSEDYKVSVWYQPYGAEYFYSIPDFVKPGEETPTYSVLSWDRARVFRSQYPPLNNIDIIIDPGEIISGRVSFPDGSPVQGIRVNAFSKEDQSGNGALTNDSGHYTITNLNQVTPENAVTQGYIVEIQSVKYPYVAYPQAQHYLSATPVATGRTDIDIQVQVGFHITGTVYNPDNSPAANIEIRAWSKSDPDKNNGSTLSDKTGAYTIANLPIASDYIVSAISDEYPVIYFPNVHQIENAQTVYLMNQETGIGIDIILDKGSLINGYVYIRDDLGTEQPASGIWVNVWSESTKSGGDVITNEQGFFEQTGLFAHADDYRISVIHPDYQPAFYKEILDDNLMNDTVYQWKDAGSVSPTTADEPIYRNIVMDKGVTFAGMVTYDNQPVANVIVELFSDDTGGWGTTVSNDRTDANMIVSGLIPGIYTVKASVDEFADIKITGINLEHSIMDYNIQLDTPDRSISGTLIGLNQGETVRINAWSSETSCNGFVEVTGSGFATYFTIKGLKPASDYILETYSQNYPRQIYDGRTDILAADQVDVSIHDANVVFRFENKGLFSILGHITFPQDVISGESVLIQAWSKSTDTLIEQHLTYTEDNSVLPYTLAGNAPAEDYVIRIQSNPFIDRVLGEPLNTITNNKITDLDFILQRGSQISGKVTDSQNLGIDQLTVIAWSDELASGGETQTLDDGRFTISGLAQGSDYRIEVIHDRLGRFYYNEHNTTRERSQAQQLDNSSGSISGIHIMIIEGVSIQGHVTDLQGKPLSGIWVDAWSVSTLSGNGTFTDNNGYYKIFGLASANDYLVQALPERGYLTVEKNHISAPSDELDFQLTATTGFRVPGTVFNCNEKPLQLARVELQSASQDHAYGWAITAADGTYEISQLPAATDYVLTVVPPASSEAAFKRINSISISSDKRIDIHMEPELIFSGLLTDNKTDSPVSNASVVVFSASTGFWDETQSNENGMYEIHHVPKGSDYMLIVNSKEHLESKKSGLTPGIHMNFTLETGGQISGVVKLASTGQGMPDVPVEVFSVSNAGLSSYGGIATTDANGQFQVGQLKINDHQGLLLNDYVVFIYPENYPPQSRGNKSTGDLVDFVVAGGETNIASGTVPRFESVNHVFVDVFENDGVFVKSVEASLLSSFYVHGLHANKKYQFRFEIQFDDNSDAIVQWAGENDMGVNSREDAVAYSLPATIYFTLQNIDRKRTDNDASKLSEGPGPVQNLNSSSHAFQIIGDHKRAVTTSGPETVSNEPNVTVGWDPPKNGAENLVGYYGIFTDDPALTITKLNTAKKAPIRTRKITSRDLEGDDISYYFHVAAVDKEGRIGQKSSIAFRIDTVPPTNVSVIAPDISVRRNIQLQLGAGGATEMFISNNSYQSGGTWEKLSQQREWQLPPGNGEKSIYVRFRDRAGNLSQTMTKTSYTQALPKYTIQLIAGDHGSISPTGSLIKEKGDSLSIHMTPASNFRIGRVTLDGKAISSKEPVYHFENIQADHRLTVSFEKALYKIVSSAGEHGQISPDGEIFVEKGSAQAFMITPDNDYAVDQLLFDMTPIPWTGNPFVIDNIDNGHQLFVSFTRSYTVTSQAGENGQIIPQGQIAVGQGKFQQFEIIPDKGFDIDQVLVNGSLEETYQNKLTVYNVLQPYDISVSFKKVFYTIESISGQHGHIDSEGLLQVQKNSQMMFNIIPDEGYEIEQLLVDGVSVQNATSYTFTDIAANHSIAASFQSRQFIVKTVSGPNGSVEPSGDIALNWGDQYILIVEAASGYAVDKVLLDNQPVTLTAGYYYTLSNIVANHDFSVTFKRVHQIAAIVSGNGHAEPSGIVLVEKNQNQSFELIPDYGHQLNKLQIDDAYVSLNDLFYTFEKINEDHQLIATFTPIPVEITATSGANGKISPSGVITYDMGSKATFMLSADPGFEVATLTVDNSVMPYTKTHFTIASLDAPHRIAVDFQLFNYPPTVTDASFHLVEDSSFCGIFTGKDGDGDLVTFEIVSMPSMGNAIVTHASQGEFCYTPAENVNGTDQLTFQALDYGKASNLGIVTFKIQAQNDAPEAMNGQWTVSEDALLQKQLSAADIDNDPLTYTIVENPLHGQAVMVDKTTGAINYQPNPDVFGDDRIVFQVSDGRLLSNTAEIIIDIQAVNDPPISYSSTLETGRGQPLQLTLLASDIDNDPLTYEITSLPTSGELTTIALGIVEYQPKTDFIGTDSFEFQVSDGTDTSNTAIVSIVIGTISAVTLEEQPVTLTVLPGATITEAPSNGSFQWIADQLLYTPSKDYVGYDSLRYQNPDDPVIREIVIRIEPVNDPPVLKPINTVVVNEDEWQSITIVTMDPDNDPVKLSFTLPEHGTIVDSRPILTYYPSENYHGPDQFIIQASDGKLDVSQKIDIEVISKNDMPIIAPLHTVEVLEDHSVNITITATDVDQDNLLLQIVDSTENGQLTGQSTNMMHLAYTPISNFSGWDHFTFLISDSIATTTARQLSIHVLEVNDPPVAYSQSITGIENIDIVTQLNGSDIEIQTLVYDVFNQAENGMVSITPTTGQCVYTPEMNFVGEDMFSFTVSDGYTQSSPATVHVTVIMGNHPPEVVDGKWAVYEDTPANFTLTATDTNNDKLTFRIESQPTLGQIEILDSHTGQCRYMPNPNKYGTDILTFIASDGLLDSKTATITIDITPVNDRPHADNSTLSLDEDFEKQGILTGSDIDGDPLTFQIVIAPENGLLALNDPQKGLYSYSPFPNYHGTDAFQFIARDSSMHSLTATVTIVIAPQNDTPSASALSFETIEDTEISGQLEGSDIDNDPLQFMIVDEPDAVSKGIFEMKNPLTGEFKYYPPPDQYGEYLFQYYVYDGKASSTNAPLTINVLPGNDPPEVFNQDLSTDMQQPLLITLSGYDIDHDVLAYEIEDPPINGTLINEGNVWKYSPKDGFQGNDYFTFRANDQSGTDTAYSNIGKIYIRVSDHDADFFTQEDNKVDIDLLFKSDFQAENVTNYQITIQPEHGSLKGSGQSRTYAPDPNYSGMDTFAVQYTAAEQAHDRNMRIYIIPVNDPPTLTGVEPSPAFTYEDQPLTLTVNAIDPDASPSELRFKLTHLPKHGQASILDNIIHYMPSQDYSGDDQLTVAVSDGFSGFSSSQTIDIQVEPANDAPIAFDDTVQTLEEQQVTIEPQAFDKDSASLIFTIQEQPSNGSLQGQSPLFTYVPHPNFFGTDRLTFIASDTQFTSDPAEIIIKVRNVNDPPIVDSLSFSLDGNSVKGRLTATDADNDILIYSVVQQPAKGLLTFVNPVMGTFLYFPHEKASGMDTFSYKVNDGSADSNTALVNITLSSDTTINEFAELQVLLKAPYQPNVTSCTYMLIDADTGQLIFKGSTQKDTIDVTLPKGDYRLLIIAPNYKPYEYEHQQNQKYFSLNENLTLPVSLEPHQAFDPHPAGVDISYMTTPNGIKIWAVKKNLDKDDQFYMHILTPSGEIPVDSENISGNGSSNAPYTYEWTSSVYWPEDNEVTFIFYGGPYGHAQKLETISLTFQENQYRKRGSSVDDTDIITDEFGQHPMYISQGTGEFYPLVGTDCHATLMDNQGAERHMTIHIPPIPLEYLYIDDGQLQYNQKTDRYNPDPYHGHGLHGIAPDQKLQVDIKYYTFGSEKAGNGISLSFYMADGNYSGQPVHFNPVLMSDNSRRSNAPTIGLPIYLNTNSEALKGKTDLQDIVLDIRINEKGDGVKKFRSEKVPATIADDGLVYVEMNHLTIVGLDVVVIENNTQAPPVDADSSGCFMGNMDMNTLRWHEIVGFVFICFLIGLILRINKDARSS</sequence>
<dbReference type="SUPFAM" id="SSF49313">
    <property type="entry name" value="Cadherin-like"/>
    <property type="match status" value="2"/>
</dbReference>
<dbReference type="InterPro" id="IPR008969">
    <property type="entry name" value="CarboxyPept-like_regulatory"/>
</dbReference>
<dbReference type="Pfam" id="PF17963">
    <property type="entry name" value="Big_9"/>
    <property type="match status" value="13"/>
</dbReference>
<dbReference type="PROSITE" id="PS50268">
    <property type="entry name" value="CADHERIN_2"/>
    <property type="match status" value="3"/>
</dbReference>
<dbReference type="Pfam" id="PF22352">
    <property type="entry name" value="K319L-like_PKD"/>
    <property type="match status" value="1"/>
</dbReference>
<proteinExistence type="predicted"/>
<keyword evidence="2" id="KW-1133">Transmembrane helix</keyword>
<keyword evidence="2" id="KW-0812">Transmembrane</keyword>
<dbReference type="GO" id="GO:0016020">
    <property type="term" value="C:membrane"/>
    <property type="evidence" value="ECO:0007669"/>
    <property type="project" value="InterPro"/>
</dbReference>
<dbReference type="InterPro" id="IPR015919">
    <property type="entry name" value="Cadherin-like_sf"/>
</dbReference>
<dbReference type="GO" id="GO:0007156">
    <property type="term" value="P:homophilic cell adhesion via plasma membrane adhesion molecules"/>
    <property type="evidence" value="ECO:0007669"/>
    <property type="project" value="InterPro"/>
</dbReference>